<dbReference type="EMBL" id="BAAAYN010000004">
    <property type="protein sequence ID" value="GAA3382754.1"/>
    <property type="molecule type" value="Genomic_DNA"/>
</dbReference>
<dbReference type="Proteomes" id="UP001501676">
    <property type="component" value="Unassembled WGS sequence"/>
</dbReference>
<feature type="transmembrane region" description="Helical" evidence="1">
    <location>
        <begin position="70"/>
        <end position="92"/>
    </location>
</feature>
<proteinExistence type="predicted"/>
<evidence type="ECO:0000256" key="1">
    <source>
        <dbReference type="SAM" id="Phobius"/>
    </source>
</evidence>
<dbReference type="RefSeq" id="WP_345726370.1">
    <property type="nucleotide sequence ID" value="NZ_BAAAYN010000004.1"/>
</dbReference>
<keyword evidence="1" id="KW-0472">Membrane</keyword>
<comment type="caution">
    <text evidence="2">The sequence shown here is derived from an EMBL/GenBank/DDBJ whole genome shotgun (WGS) entry which is preliminary data.</text>
</comment>
<reference evidence="3" key="1">
    <citation type="journal article" date="2019" name="Int. J. Syst. Evol. Microbiol.">
        <title>The Global Catalogue of Microorganisms (GCM) 10K type strain sequencing project: providing services to taxonomists for standard genome sequencing and annotation.</title>
        <authorList>
            <consortium name="The Broad Institute Genomics Platform"/>
            <consortium name="The Broad Institute Genome Sequencing Center for Infectious Disease"/>
            <person name="Wu L."/>
            <person name="Ma J."/>
        </authorList>
    </citation>
    <scope>NUCLEOTIDE SEQUENCE [LARGE SCALE GENOMIC DNA]</scope>
    <source>
        <strain evidence="3">JCM 9458</strain>
    </source>
</reference>
<evidence type="ECO:0000313" key="3">
    <source>
        <dbReference type="Proteomes" id="UP001501676"/>
    </source>
</evidence>
<keyword evidence="3" id="KW-1185">Reference proteome</keyword>
<accession>A0ABP6SR00</accession>
<organism evidence="2 3">
    <name type="scientific">Cryptosporangium minutisporangium</name>
    <dbReference type="NCBI Taxonomy" id="113569"/>
    <lineage>
        <taxon>Bacteria</taxon>
        <taxon>Bacillati</taxon>
        <taxon>Actinomycetota</taxon>
        <taxon>Actinomycetes</taxon>
        <taxon>Cryptosporangiales</taxon>
        <taxon>Cryptosporangiaceae</taxon>
        <taxon>Cryptosporangium</taxon>
    </lineage>
</organism>
<keyword evidence="1" id="KW-1133">Transmembrane helix</keyword>
<sequence>MREVQMLTHVIQATAGIPDGILAAADPGGTTLNTDGIVGFIVAKIVPILLAVVGVIILSRSGKGQWSAALTTGGIAVLGIVFIAGAGLLFAFGESIARLALGG</sequence>
<keyword evidence="1" id="KW-0812">Transmembrane</keyword>
<feature type="transmembrane region" description="Helical" evidence="1">
    <location>
        <begin position="37"/>
        <end position="58"/>
    </location>
</feature>
<gene>
    <name evidence="2" type="ORF">GCM10020369_05880</name>
</gene>
<name>A0ABP6SR00_9ACTN</name>
<protein>
    <submittedName>
        <fullName evidence="2">Uncharacterized protein</fullName>
    </submittedName>
</protein>
<evidence type="ECO:0000313" key="2">
    <source>
        <dbReference type="EMBL" id="GAA3382754.1"/>
    </source>
</evidence>